<keyword evidence="5" id="KW-1185">Reference proteome</keyword>
<protein>
    <recommendedName>
        <fullName evidence="3">CHAT domain-containing protein</fullName>
    </recommendedName>
</protein>
<dbReference type="Pfam" id="PF12770">
    <property type="entry name" value="CHAT"/>
    <property type="match status" value="1"/>
</dbReference>
<dbReference type="RefSeq" id="WP_137976479.1">
    <property type="nucleotide sequence ID" value="NZ_BAAASO010000041.1"/>
</dbReference>
<organism evidence="4 5">
    <name type="scientific">Streptomyces violaceusniger</name>
    <dbReference type="NCBI Taxonomy" id="68280"/>
    <lineage>
        <taxon>Bacteria</taxon>
        <taxon>Bacillati</taxon>
        <taxon>Actinomycetota</taxon>
        <taxon>Actinomycetes</taxon>
        <taxon>Kitasatosporales</taxon>
        <taxon>Streptomycetaceae</taxon>
        <taxon>Streptomyces</taxon>
        <taxon>Streptomyces violaceusniger group</taxon>
    </lineage>
</organism>
<dbReference type="InterPro" id="IPR024983">
    <property type="entry name" value="CHAT_dom"/>
</dbReference>
<dbReference type="OrthoDB" id="4149784at2"/>
<keyword evidence="1" id="KW-0175">Coiled coil</keyword>
<feature type="region of interest" description="Disordered" evidence="2">
    <location>
        <begin position="935"/>
        <end position="969"/>
    </location>
</feature>
<accession>A0A4D4KWK3</accession>
<reference evidence="4 5" key="1">
    <citation type="journal article" date="2020" name="Int. J. Syst. Evol. Microbiol.">
        <title>Reclassification of Streptomyces castelarensis and Streptomyces sporoclivatus as later heterotypic synonyms of Streptomyces antimycoticus.</title>
        <authorList>
            <person name="Komaki H."/>
            <person name="Tamura T."/>
        </authorList>
    </citation>
    <scope>NUCLEOTIDE SEQUENCE [LARGE SCALE GENOMIC DNA]</scope>
    <source>
        <strain evidence="4 5">NBRC 13459</strain>
    </source>
</reference>
<evidence type="ECO:0000259" key="3">
    <source>
        <dbReference type="Pfam" id="PF12770"/>
    </source>
</evidence>
<name>A0A4D4KWK3_STRVO</name>
<dbReference type="Proteomes" id="UP000301309">
    <property type="component" value="Unassembled WGS sequence"/>
</dbReference>
<evidence type="ECO:0000256" key="2">
    <source>
        <dbReference type="SAM" id="MobiDB-lite"/>
    </source>
</evidence>
<evidence type="ECO:0000313" key="4">
    <source>
        <dbReference type="EMBL" id="GDY50887.1"/>
    </source>
</evidence>
<feature type="compositionally biased region" description="Basic and acidic residues" evidence="2">
    <location>
        <begin position="935"/>
        <end position="961"/>
    </location>
</feature>
<gene>
    <name evidence="4" type="ORF">SVIO_015100</name>
</gene>
<sequence length="1283" mass="133059">MHARDLAALRDRAERAAADALAWIAPPSPQGQAAEGSSGGAGSKDPGTDGSSDRPAATRAPDGTRSPATAGPVLLDHRIAELESLEAELAAAVPDGDALLCTVRARLGGLYAERYGRDPTDDDRSRGLRVLRAARASGALDPRDERASAFHLMRLLMTPGMMAGWDGTLPRLLESFDLGRRVVLGDPELTADLTELRGLVTDLAPTLPEDAAESLFWAAGVLERVPAVVRSRDVGQMADLAEQMAQRLPGRNSELMRALSGLVAEFSGAGEADEGGEVEAMKEPTEEETALTFAEAALLLELEVPGTIRAEDLTTLVEEVSKGPAGEEAETAMRAAMSRMAQGVRTGDADRLAEAAELIDAAAGEGSGRLGWMAGLISPGLLAAANTLGGNLTDRDQARARLDALFGPASAVFDSAHATGPGAAGLRICNQCMHLQLRITEALAEEDTERLEELLDELLDLLEETEGGEWQFLVLFLLGQAQLSLATLDGGVTALRTAVAYLEEAAGHPRVPVFARPLMDACWAPALALSSLIEPDLARVSEAVTRARGALEGPASTADQHVRIRQAIVYALLAIHRSTDDPSVLEEAVGELEQARRALTERTSPDIRQKVLWELAEAYRLRGDRARDDLGAAVSTAQESLRVLAEDVLLQLGAEHGLEVARAGASRGLLAAHWAAVDGGIEEAVTSLENGRGLVLRAAAAAAGVPEQLAARGEAELAEQWRTAVRDLAPGAAPTGGGLGTGVGAGLGTGIGGGLATGGGGLATGIGGGTPEEVRSALARVMPTGPAPGLAIPSTLRRRALEALRRPEGGSEALRGLLGAPGIGELRDGLRATGADALVYLVPGQGTAGGVAVLVPSTGEPMALPLPGLGALGREPLERYLDAGARRSAVSEQGMDAHAEAHRGWEAALEGLCDWAGPAVLAPILDALDARAADGRGKARDEREKANDGPGKAHDGREKAKNGPGQPDAPVRLVLVPCGNLGAVPWHAARLPGPRADARRPYAYACEVAVISYAASGGEFLRAARRGRVPASERAVLVADPSGDLTWAQDEVTALRTAYYTEALLYGWHEDAPANAPGTPDDVLSHLPGGPAAPAASLLHLVVHGLAGLRPTDSALHLAAPESAAAPDPADTPDLGRLTVTRILDVPAGERAATGPLIVLSACETDLSSRDHDEALTPTTALLARGATDVVGSRWKVSDSASAALMVVFHHHLTVAGLAPPDALRAAQLWMLDHDRRPVPGLTGLLLAETQSDAGGLARAVSWAGFIHQGNPAPRAPVEGRQP</sequence>
<comment type="caution">
    <text evidence="4">The sequence shown here is derived from an EMBL/GenBank/DDBJ whole genome shotgun (WGS) entry which is preliminary data.</text>
</comment>
<feature type="coiled-coil region" evidence="1">
    <location>
        <begin position="437"/>
        <end position="468"/>
    </location>
</feature>
<evidence type="ECO:0000256" key="1">
    <source>
        <dbReference type="SAM" id="Coils"/>
    </source>
</evidence>
<feature type="region of interest" description="Disordered" evidence="2">
    <location>
        <begin position="20"/>
        <end position="72"/>
    </location>
</feature>
<dbReference type="EMBL" id="BJHW01000001">
    <property type="protein sequence ID" value="GDY50887.1"/>
    <property type="molecule type" value="Genomic_DNA"/>
</dbReference>
<feature type="domain" description="CHAT" evidence="3">
    <location>
        <begin position="967"/>
        <end position="1271"/>
    </location>
</feature>
<proteinExistence type="predicted"/>
<evidence type="ECO:0000313" key="5">
    <source>
        <dbReference type="Proteomes" id="UP000301309"/>
    </source>
</evidence>